<evidence type="ECO:0000259" key="1">
    <source>
        <dbReference type="Pfam" id="PF04909"/>
    </source>
</evidence>
<dbReference type="Gene3D" id="3.20.20.140">
    <property type="entry name" value="Metal-dependent hydrolases"/>
    <property type="match status" value="1"/>
</dbReference>
<evidence type="ECO:0000313" key="2">
    <source>
        <dbReference type="EMBL" id="DAE10883.1"/>
    </source>
</evidence>
<feature type="domain" description="Amidohydrolase-related" evidence="1">
    <location>
        <begin position="1"/>
        <end position="41"/>
    </location>
</feature>
<dbReference type="EMBL" id="BK015522">
    <property type="protein sequence ID" value="DAE10883.1"/>
    <property type="molecule type" value="Genomic_DNA"/>
</dbReference>
<protein>
    <submittedName>
        <fullName evidence="2">Metal-dependent hydrolase</fullName>
    </submittedName>
</protein>
<organism evidence="2">
    <name type="scientific">Siphoviridae sp. ctg0K17</name>
    <dbReference type="NCBI Taxonomy" id="2825600"/>
    <lineage>
        <taxon>Viruses</taxon>
        <taxon>Duplodnaviria</taxon>
        <taxon>Heunggongvirae</taxon>
        <taxon>Uroviricota</taxon>
        <taxon>Caudoviricetes</taxon>
    </lineage>
</organism>
<sequence length="44" mass="5145">MFGTDYPMWGADDELERFRKLPLTAEEQEDILCRNALRLLGESN</sequence>
<proteinExistence type="predicted"/>
<dbReference type="SUPFAM" id="SSF51556">
    <property type="entry name" value="Metallo-dependent hydrolases"/>
    <property type="match status" value="1"/>
</dbReference>
<dbReference type="InterPro" id="IPR006680">
    <property type="entry name" value="Amidohydro-rel"/>
</dbReference>
<keyword evidence="2" id="KW-0378">Hydrolase</keyword>
<dbReference type="GO" id="GO:0016787">
    <property type="term" value="F:hydrolase activity"/>
    <property type="evidence" value="ECO:0007669"/>
    <property type="project" value="UniProtKB-KW"/>
</dbReference>
<accession>A0A8S5PWI6</accession>
<reference evidence="2" key="1">
    <citation type="journal article" date="2021" name="Proc. Natl. Acad. Sci. U.S.A.">
        <title>A Catalog of Tens of Thousands of Viruses from Human Metagenomes Reveals Hidden Associations with Chronic Diseases.</title>
        <authorList>
            <person name="Tisza M.J."/>
            <person name="Buck C.B."/>
        </authorList>
    </citation>
    <scope>NUCLEOTIDE SEQUENCE</scope>
    <source>
        <strain evidence="2">Ctg0K17</strain>
    </source>
</reference>
<dbReference type="Pfam" id="PF04909">
    <property type="entry name" value="Amidohydro_2"/>
    <property type="match status" value="1"/>
</dbReference>
<name>A0A8S5PWI6_9CAUD</name>
<dbReference type="InterPro" id="IPR032466">
    <property type="entry name" value="Metal_Hydrolase"/>
</dbReference>